<dbReference type="Proteomes" id="UP000631114">
    <property type="component" value="Unassembled WGS sequence"/>
</dbReference>
<feature type="region of interest" description="Disordered" evidence="1">
    <location>
        <begin position="1"/>
        <end position="67"/>
    </location>
</feature>
<sequence>MGQRKSSKKSTQAKPNDKKKKTQGKEFSDGGATERDSDFHTFSQDLMMDTEQQSRYTHDFMLPSFNQ</sequence>
<feature type="compositionally biased region" description="Basic and acidic residues" evidence="1">
    <location>
        <begin position="23"/>
        <end position="39"/>
    </location>
</feature>
<reference evidence="2 3" key="1">
    <citation type="submission" date="2020-10" db="EMBL/GenBank/DDBJ databases">
        <title>The Coptis chinensis genome and diversification of protoberbering-type alkaloids.</title>
        <authorList>
            <person name="Wang B."/>
            <person name="Shu S."/>
            <person name="Song C."/>
            <person name="Liu Y."/>
        </authorList>
    </citation>
    <scope>NUCLEOTIDE SEQUENCE [LARGE SCALE GENOMIC DNA]</scope>
    <source>
        <strain evidence="2">HL-2020</strain>
        <tissue evidence="2">Leaf</tissue>
    </source>
</reference>
<keyword evidence="3" id="KW-1185">Reference proteome</keyword>
<evidence type="ECO:0000313" key="2">
    <source>
        <dbReference type="EMBL" id="KAF9591746.1"/>
    </source>
</evidence>
<dbReference type="AlphaFoldDB" id="A0A835LLJ3"/>
<evidence type="ECO:0000256" key="1">
    <source>
        <dbReference type="SAM" id="MobiDB-lite"/>
    </source>
</evidence>
<accession>A0A835LLJ3</accession>
<name>A0A835LLJ3_9MAGN</name>
<comment type="caution">
    <text evidence="2">The sequence shown here is derived from an EMBL/GenBank/DDBJ whole genome shotgun (WGS) entry which is preliminary data.</text>
</comment>
<evidence type="ECO:0000313" key="3">
    <source>
        <dbReference type="Proteomes" id="UP000631114"/>
    </source>
</evidence>
<protein>
    <submittedName>
        <fullName evidence="2">Uncharacterized protein</fullName>
    </submittedName>
</protein>
<dbReference type="EMBL" id="JADFTS010000008">
    <property type="protein sequence ID" value="KAF9591746.1"/>
    <property type="molecule type" value="Genomic_DNA"/>
</dbReference>
<gene>
    <name evidence="2" type="ORF">IFM89_006092</name>
</gene>
<organism evidence="2 3">
    <name type="scientific">Coptis chinensis</name>
    <dbReference type="NCBI Taxonomy" id="261450"/>
    <lineage>
        <taxon>Eukaryota</taxon>
        <taxon>Viridiplantae</taxon>
        <taxon>Streptophyta</taxon>
        <taxon>Embryophyta</taxon>
        <taxon>Tracheophyta</taxon>
        <taxon>Spermatophyta</taxon>
        <taxon>Magnoliopsida</taxon>
        <taxon>Ranunculales</taxon>
        <taxon>Ranunculaceae</taxon>
        <taxon>Coptidoideae</taxon>
        <taxon>Coptis</taxon>
    </lineage>
</organism>
<feature type="non-terminal residue" evidence="2">
    <location>
        <position position="1"/>
    </location>
</feature>
<feature type="compositionally biased region" description="Polar residues" evidence="1">
    <location>
        <begin position="40"/>
        <end position="55"/>
    </location>
</feature>
<proteinExistence type="predicted"/>